<evidence type="ECO:0000313" key="4">
    <source>
        <dbReference type="Proteomes" id="UP000593568"/>
    </source>
</evidence>
<comment type="caution">
    <text evidence="3">The sequence shown here is derived from an EMBL/GenBank/DDBJ whole genome shotgun (WGS) entry which is preliminary data.</text>
</comment>
<dbReference type="Proteomes" id="UP000593568">
    <property type="component" value="Unassembled WGS sequence"/>
</dbReference>
<keyword evidence="4" id="KW-1185">Reference proteome</keyword>
<evidence type="ECO:0000256" key="1">
    <source>
        <dbReference type="SAM" id="MobiDB-lite"/>
    </source>
</evidence>
<reference evidence="3 4" key="1">
    <citation type="journal article" date="2019" name="Genome Biol. Evol.">
        <title>Insights into the evolution of the New World diploid cottons (Gossypium, subgenus Houzingenia) based on genome sequencing.</title>
        <authorList>
            <person name="Grover C.E."/>
            <person name="Arick M.A. 2nd"/>
            <person name="Thrash A."/>
            <person name="Conover J.L."/>
            <person name="Sanders W.S."/>
            <person name="Peterson D.G."/>
            <person name="Frelichowski J.E."/>
            <person name="Scheffler J.A."/>
            <person name="Scheffler B.E."/>
            <person name="Wendel J.F."/>
        </authorList>
    </citation>
    <scope>NUCLEOTIDE SEQUENCE [LARGE SCALE GENOMIC DNA]</scope>
    <source>
        <strain evidence="3">8</strain>
        <tissue evidence="3">Leaf</tissue>
    </source>
</reference>
<organism evidence="3 4">
    <name type="scientific">Gossypium trilobum</name>
    <dbReference type="NCBI Taxonomy" id="34281"/>
    <lineage>
        <taxon>Eukaryota</taxon>
        <taxon>Viridiplantae</taxon>
        <taxon>Streptophyta</taxon>
        <taxon>Embryophyta</taxon>
        <taxon>Tracheophyta</taxon>
        <taxon>Spermatophyta</taxon>
        <taxon>Magnoliopsida</taxon>
        <taxon>eudicotyledons</taxon>
        <taxon>Gunneridae</taxon>
        <taxon>Pentapetalae</taxon>
        <taxon>rosids</taxon>
        <taxon>malvids</taxon>
        <taxon>Malvales</taxon>
        <taxon>Malvaceae</taxon>
        <taxon>Malvoideae</taxon>
        <taxon>Gossypium</taxon>
    </lineage>
</organism>
<evidence type="ECO:0000313" key="3">
    <source>
        <dbReference type="EMBL" id="MBA0760242.1"/>
    </source>
</evidence>
<accession>A0A7J9DHL9</accession>
<dbReference type="InterPro" id="IPR025558">
    <property type="entry name" value="DUF4283"/>
</dbReference>
<dbReference type="AlphaFoldDB" id="A0A7J9DHL9"/>
<feature type="region of interest" description="Disordered" evidence="1">
    <location>
        <begin position="199"/>
        <end position="231"/>
    </location>
</feature>
<feature type="compositionally biased region" description="Basic and acidic residues" evidence="1">
    <location>
        <begin position="216"/>
        <end position="231"/>
    </location>
</feature>
<dbReference type="EMBL" id="JABEZW010000002">
    <property type="protein sequence ID" value="MBA0760242.1"/>
    <property type="molecule type" value="Genomic_DNA"/>
</dbReference>
<name>A0A7J9DHL9_9ROSI</name>
<protein>
    <recommendedName>
        <fullName evidence="2">DUF4283 domain-containing protein</fullName>
    </recommendedName>
</protein>
<proteinExistence type="predicted"/>
<feature type="domain" description="DUF4283" evidence="2">
    <location>
        <begin position="35"/>
        <end position="82"/>
    </location>
</feature>
<evidence type="ECO:0000259" key="2">
    <source>
        <dbReference type="Pfam" id="PF14111"/>
    </source>
</evidence>
<sequence>MALVDNDLANLSLNEEEDEGLQFATEEGSQQSLYDLCLVGCVLTESVVNFLAMKNTMANLWHLLGEIQISELGEKRNLFRFSMRINLGLKEVEYGWDVSLRAQPRRASITPSFWLWEDNIGRTFGEGAGKEDVRNNEKEIHSFDKQQGKGKEVIWQSDGENEDMVGDIKEIPLENGKGKKRFRLESHVLDRFLNRAEGGQGEQRRLPIGKPIGHNENLKLERPWIGESTGR</sequence>
<dbReference type="Pfam" id="PF14111">
    <property type="entry name" value="DUF4283"/>
    <property type="match status" value="1"/>
</dbReference>
<gene>
    <name evidence="3" type="ORF">Gotri_023001</name>
</gene>